<dbReference type="PANTHER" id="PTHR45528:SF1">
    <property type="entry name" value="SENSOR HISTIDINE KINASE CPXA"/>
    <property type="match status" value="1"/>
</dbReference>
<dbReference type="InterPro" id="IPR005467">
    <property type="entry name" value="His_kinase_dom"/>
</dbReference>
<dbReference type="InterPro" id="IPR050398">
    <property type="entry name" value="HssS/ArlS-like"/>
</dbReference>
<evidence type="ECO:0000313" key="17">
    <source>
        <dbReference type="EMBL" id="MCC2125640.1"/>
    </source>
</evidence>
<dbReference type="Pfam" id="PF00512">
    <property type="entry name" value="HisKA"/>
    <property type="match status" value="1"/>
</dbReference>
<dbReference type="InterPro" id="IPR003594">
    <property type="entry name" value="HATPase_dom"/>
</dbReference>
<evidence type="ECO:0000256" key="2">
    <source>
        <dbReference type="ARBA" id="ARBA00004651"/>
    </source>
</evidence>
<keyword evidence="13 14" id="KW-0472">Membrane</keyword>
<dbReference type="Gene3D" id="3.30.565.10">
    <property type="entry name" value="Histidine kinase-like ATPase, C-terminal domain"/>
    <property type="match status" value="1"/>
</dbReference>
<comment type="caution">
    <text evidence="17">The sequence shown here is derived from an EMBL/GenBank/DDBJ whole genome shotgun (WGS) entry which is preliminary data.</text>
</comment>
<reference evidence="17 18" key="1">
    <citation type="submission" date="2021-10" db="EMBL/GenBank/DDBJ databases">
        <title>Anaerobic single-cell dispensing facilitates the cultivation of human gut bacteria.</title>
        <authorList>
            <person name="Afrizal A."/>
        </authorList>
    </citation>
    <scope>NUCLEOTIDE SEQUENCE [LARGE SCALE GENOMIC DNA]</scope>
    <source>
        <strain evidence="17 18">CLA-AA-H276</strain>
    </source>
</reference>
<evidence type="ECO:0000256" key="6">
    <source>
        <dbReference type="ARBA" id="ARBA00022679"/>
    </source>
</evidence>
<dbReference type="CDD" id="cd00082">
    <property type="entry name" value="HisKA"/>
    <property type="match status" value="1"/>
</dbReference>
<accession>A0AAE3A9G1</accession>
<dbReference type="CDD" id="cd06225">
    <property type="entry name" value="HAMP"/>
    <property type="match status" value="1"/>
</dbReference>
<dbReference type="AlphaFoldDB" id="A0AAE3A9G1"/>
<organism evidence="17 18">
    <name type="scientific">Hominiventricola filiformis</name>
    <dbReference type="NCBI Taxonomy" id="2885352"/>
    <lineage>
        <taxon>Bacteria</taxon>
        <taxon>Bacillati</taxon>
        <taxon>Bacillota</taxon>
        <taxon>Clostridia</taxon>
        <taxon>Lachnospirales</taxon>
        <taxon>Lachnospiraceae</taxon>
        <taxon>Hominiventricola</taxon>
    </lineage>
</organism>
<evidence type="ECO:0000256" key="7">
    <source>
        <dbReference type="ARBA" id="ARBA00022692"/>
    </source>
</evidence>
<keyword evidence="5" id="KW-0597">Phosphoprotein</keyword>
<dbReference type="Pfam" id="PF00672">
    <property type="entry name" value="HAMP"/>
    <property type="match status" value="1"/>
</dbReference>
<dbReference type="EC" id="2.7.13.3" evidence="3"/>
<evidence type="ECO:0000256" key="14">
    <source>
        <dbReference type="SAM" id="Phobius"/>
    </source>
</evidence>
<dbReference type="RefSeq" id="WP_308459012.1">
    <property type="nucleotide sequence ID" value="NZ_JAJEPS010000004.1"/>
</dbReference>
<evidence type="ECO:0000256" key="4">
    <source>
        <dbReference type="ARBA" id="ARBA00022475"/>
    </source>
</evidence>
<keyword evidence="9 17" id="KW-0418">Kinase</keyword>
<dbReference type="InterPro" id="IPR004358">
    <property type="entry name" value="Sig_transdc_His_kin-like_C"/>
</dbReference>
<dbReference type="InterPro" id="IPR003660">
    <property type="entry name" value="HAMP_dom"/>
</dbReference>
<keyword evidence="10" id="KW-0067">ATP-binding</keyword>
<comment type="subcellular location">
    <subcellularLocation>
        <location evidence="2">Cell membrane</location>
        <topology evidence="2">Multi-pass membrane protein</topology>
    </subcellularLocation>
</comment>
<dbReference type="Gene3D" id="1.10.287.130">
    <property type="match status" value="1"/>
</dbReference>
<evidence type="ECO:0000256" key="13">
    <source>
        <dbReference type="ARBA" id="ARBA00023136"/>
    </source>
</evidence>
<keyword evidence="12" id="KW-0902">Two-component regulatory system</keyword>
<dbReference type="PANTHER" id="PTHR45528">
    <property type="entry name" value="SENSOR HISTIDINE KINASE CPXA"/>
    <property type="match status" value="1"/>
</dbReference>
<dbReference type="GO" id="GO:0005524">
    <property type="term" value="F:ATP binding"/>
    <property type="evidence" value="ECO:0007669"/>
    <property type="project" value="UniProtKB-KW"/>
</dbReference>
<dbReference type="SUPFAM" id="SSF47384">
    <property type="entry name" value="Homodimeric domain of signal transducing histidine kinase"/>
    <property type="match status" value="1"/>
</dbReference>
<dbReference type="InterPro" id="IPR036890">
    <property type="entry name" value="HATPase_C_sf"/>
</dbReference>
<evidence type="ECO:0000256" key="11">
    <source>
        <dbReference type="ARBA" id="ARBA00022989"/>
    </source>
</evidence>
<feature type="transmembrane region" description="Helical" evidence="14">
    <location>
        <begin position="6"/>
        <end position="27"/>
    </location>
</feature>
<evidence type="ECO:0000256" key="1">
    <source>
        <dbReference type="ARBA" id="ARBA00000085"/>
    </source>
</evidence>
<dbReference type="SUPFAM" id="SSF158472">
    <property type="entry name" value="HAMP domain-like"/>
    <property type="match status" value="1"/>
</dbReference>
<dbReference type="SMART" id="SM00304">
    <property type="entry name" value="HAMP"/>
    <property type="match status" value="1"/>
</dbReference>
<gene>
    <name evidence="17" type="ORF">LKD36_05535</name>
</gene>
<sequence length="476" mass="54441">MKFFWKIYFSFTVLFLLAFGLFGTWMIQMTFQQSYQKALKDGEWDNRMYQLAFETSLSSMNPETLSDNMVQVIAVTVTQNLSDSGNVYRIYNSSKDLLYERNSCKIDGTEPLSVLSQEQPCSYLVKRAGDTTWLLYACRSTVGGKTYLLESLTNISDIYQERESYYDWYTAVMMGMTVMVTLLVFFISHMLTRSVTSLSQTARRFTEGDLSARAAVSGSDEVAELSADFNRMAVSLSDKIEELTMQAKRQEDFTASFAHELKTPLTSIIGYADMIRSIDCTREETMDAANYIFQQGKRLESLSFKLLELIVAEHQQYQYHYFSVRKLLEEAQILTEEKRKERNISAERVCDDGLIFGEKDLLLSLFVNLLDNARKALPENGEIRILGKCRRNGYFLCICDNGCGMAPDEVTRITEAFYMIDKSRARKEGGAGLGMTLCSRIIGLHHARWKIFSRQGKGTVIAIHFPEGEEIYDKED</sequence>
<keyword evidence="7 14" id="KW-0812">Transmembrane</keyword>
<dbReference type="PRINTS" id="PR00344">
    <property type="entry name" value="BCTRLSENSOR"/>
</dbReference>
<proteinExistence type="predicted"/>
<feature type="transmembrane region" description="Helical" evidence="14">
    <location>
        <begin position="168"/>
        <end position="191"/>
    </location>
</feature>
<dbReference type="PROSITE" id="PS50109">
    <property type="entry name" value="HIS_KIN"/>
    <property type="match status" value="1"/>
</dbReference>
<keyword evidence="18" id="KW-1185">Reference proteome</keyword>
<evidence type="ECO:0000256" key="3">
    <source>
        <dbReference type="ARBA" id="ARBA00012438"/>
    </source>
</evidence>
<comment type="catalytic activity">
    <reaction evidence="1">
        <text>ATP + protein L-histidine = ADP + protein N-phospho-L-histidine.</text>
        <dbReference type="EC" id="2.7.13.3"/>
    </reaction>
</comment>
<keyword evidence="8" id="KW-0547">Nucleotide-binding</keyword>
<dbReference type="CDD" id="cd00075">
    <property type="entry name" value="HATPase"/>
    <property type="match status" value="1"/>
</dbReference>
<evidence type="ECO:0000256" key="10">
    <source>
        <dbReference type="ARBA" id="ARBA00022840"/>
    </source>
</evidence>
<dbReference type="InterPro" id="IPR036097">
    <property type="entry name" value="HisK_dim/P_sf"/>
</dbReference>
<dbReference type="SUPFAM" id="SSF55874">
    <property type="entry name" value="ATPase domain of HSP90 chaperone/DNA topoisomerase II/histidine kinase"/>
    <property type="match status" value="1"/>
</dbReference>
<evidence type="ECO:0000256" key="8">
    <source>
        <dbReference type="ARBA" id="ARBA00022741"/>
    </source>
</evidence>
<evidence type="ECO:0000256" key="9">
    <source>
        <dbReference type="ARBA" id="ARBA00022777"/>
    </source>
</evidence>
<evidence type="ECO:0000313" key="18">
    <source>
        <dbReference type="Proteomes" id="UP001198220"/>
    </source>
</evidence>
<dbReference type="InterPro" id="IPR003661">
    <property type="entry name" value="HisK_dim/P_dom"/>
</dbReference>
<dbReference type="GO" id="GO:0005886">
    <property type="term" value="C:plasma membrane"/>
    <property type="evidence" value="ECO:0007669"/>
    <property type="project" value="UniProtKB-SubCell"/>
</dbReference>
<protein>
    <recommendedName>
        <fullName evidence="3">histidine kinase</fullName>
        <ecNumber evidence="3">2.7.13.3</ecNumber>
    </recommendedName>
</protein>
<feature type="domain" description="Histidine kinase" evidence="15">
    <location>
        <begin position="256"/>
        <end position="469"/>
    </location>
</feature>
<dbReference type="Gene3D" id="6.10.340.10">
    <property type="match status" value="1"/>
</dbReference>
<dbReference type="Proteomes" id="UP001198220">
    <property type="component" value="Unassembled WGS sequence"/>
</dbReference>
<keyword evidence="6" id="KW-0808">Transferase</keyword>
<keyword evidence="4" id="KW-1003">Cell membrane</keyword>
<dbReference type="EMBL" id="JAJEPS010000004">
    <property type="protein sequence ID" value="MCC2125640.1"/>
    <property type="molecule type" value="Genomic_DNA"/>
</dbReference>
<dbReference type="GO" id="GO:0000155">
    <property type="term" value="F:phosphorelay sensor kinase activity"/>
    <property type="evidence" value="ECO:0007669"/>
    <property type="project" value="InterPro"/>
</dbReference>
<evidence type="ECO:0000256" key="12">
    <source>
        <dbReference type="ARBA" id="ARBA00023012"/>
    </source>
</evidence>
<dbReference type="PROSITE" id="PS50885">
    <property type="entry name" value="HAMP"/>
    <property type="match status" value="1"/>
</dbReference>
<dbReference type="Pfam" id="PF02518">
    <property type="entry name" value="HATPase_c"/>
    <property type="match status" value="1"/>
</dbReference>
<name>A0AAE3A9G1_9FIRM</name>
<dbReference type="SMART" id="SM00387">
    <property type="entry name" value="HATPase_c"/>
    <property type="match status" value="1"/>
</dbReference>
<keyword evidence="11 14" id="KW-1133">Transmembrane helix</keyword>
<evidence type="ECO:0000256" key="5">
    <source>
        <dbReference type="ARBA" id="ARBA00022553"/>
    </source>
</evidence>
<evidence type="ECO:0000259" key="15">
    <source>
        <dbReference type="PROSITE" id="PS50109"/>
    </source>
</evidence>
<feature type="domain" description="HAMP" evidence="16">
    <location>
        <begin position="189"/>
        <end position="241"/>
    </location>
</feature>
<dbReference type="SMART" id="SM00388">
    <property type="entry name" value="HisKA"/>
    <property type="match status" value="1"/>
</dbReference>
<evidence type="ECO:0000259" key="16">
    <source>
        <dbReference type="PROSITE" id="PS50885"/>
    </source>
</evidence>